<dbReference type="STRING" id="1754190.A0A1Y2A0E9"/>
<comment type="cofactor">
    <cofactor evidence="13">
        <name>[4Fe-4S] cluster</name>
        <dbReference type="ChEBI" id="CHEBI:49883"/>
    </cofactor>
    <text evidence="13">Binds 1 [4Fe-4S] cluster per subunit.</text>
</comment>
<proteinExistence type="inferred from homology"/>
<dbReference type="GO" id="GO:0005739">
    <property type="term" value="C:mitochondrion"/>
    <property type="evidence" value="ECO:0007669"/>
    <property type="project" value="UniProtKB-SubCell"/>
</dbReference>
<sequence length="755" mass="82081">MATKVAMSAFDQNKFIQYEKMAENIKIVRERLGRPLTYAEKIVYGHLADPKGQEIARGQSYLNLHPDRVACQDATAQMALLQFMSAGLPTVAVPTTVHCDHLIQAQTGAENDLPRAKEINKEVYDFLSSCSAKYGIGFWQPGSGIIHQIVLENYAYPGGMMIGTDSHTPNAGGLGMIAVGVGGADAVDVMAGIPWELKCPKIIGVKLTGKRNGWTSPKDIILKVAGILTVKGGTGAIVEYFGEGVESISCTGMATICNMGAEIGATTSVFPYNERMDEYLRATRRTEIADLAKQYKDLLKADEGCQYDQIIEINLSELEPHINGPFTPDLATPLSEFKNAVEKNGWPEELKVGLIGSCTNSSYEDMCRVSSLIKQALDNGVPAKSKFIITPGSEQIRATIVKDGQMELMKKVGGIVLTNACGPCIGQWDRKDIKKGDLNSIITSYNRNFTARNDANPQTHAFVASPEIVTAMVFGGSLKFNPMKDEITKPDGSKFKFQPPSGDALPPTGYDQGANVYQAPPEDRSNVQVIVDPNSQRLQLLTPFNKWNGEDYENLTILIKVKGKCTTDHISMAGPWLKYRGHLDNISNNMLIGAINAENGEANKIRNVLTGEYDAVPAVARDYKAHSMPWVVIADENYGEGSSREHAALEPRHLGGVAVIVKSFARIHETNLKKQGVLPLTFADAADYDKIDPSDKVSILGLKTLTPGVPLTAKFVKADGSSFEIKLNHTLNQGQIEWFKAGSALNLLAAAAKKN</sequence>
<keyword evidence="8 13" id="KW-0408">Iron</keyword>
<dbReference type="InterPro" id="IPR050926">
    <property type="entry name" value="Aconitase/IPM_isomerase"/>
</dbReference>
<dbReference type="FunFam" id="3.40.1060.10:FF:000001">
    <property type="entry name" value="Aconitate hydratase, mitochondrial"/>
    <property type="match status" value="1"/>
</dbReference>
<dbReference type="InterPro" id="IPR001030">
    <property type="entry name" value="Acoase/IPM_deHydtase_lsu_aba"/>
</dbReference>
<evidence type="ECO:0000259" key="15">
    <source>
        <dbReference type="Pfam" id="PF00694"/>
    </source>
</evidence>
<dbReference type="InterPro" id="IPR000573">
    <property type="entry name" value="AconitaseA/IPMdHydase_ssu_swvl"/>
</dbReference>
<evidence type="ECO:0000256" key="11">
    <source>
        <dbReference type="ARBA" id="ARBA00023239"/>
    </source>
</evidence>
<dbReference type="PROSITE" id="PS01244">
    <property type="entry name" value="ACONITASE_2"/>
    <property type="match status" value="1"/>
</dbReference>
<dbReference type="GO" id="GO:0046872">
    <property type="term" value="F:metal ion binding"/>
    <property type="evidence" value="ECO:0007669"/>
    <property type="project" value="UniProtKB-UniRule"/>
</dbReference>
<dbReference type="FunFam" id="3.30.499.10:FF:000004">
    <property type="entry name" value="Aconitate hydratase, mitochondrial"/>
    <property type="match status" value="1"/>
</dbReference>
<feature type="domain" description="Aconitase/3-isopropylmalate dehydratase large subunit alpha/beta/alpha" evidence="14">
    <location>
        <begin position="40"/>
        <end position="475"/>
    </location>
</feature>
<dbReference type="AlphaFoldDB" id="A0A1Y2A0E9"/>
<dbReference type="GO" id="GO:0005829">
    <property type="term" value="C:cytosol"/>
    <property type="evidence" value="ECO:0007669"/>
    <property type="project" value="TreeGrafter"/>
</dbReference>
<evidence type="ECO:0000256" key="10">
    <source>
        <dbReference type="ARBA" id="ARBA00023128"/>
    </source>
</evidence>
<evidence type="ECO:0000259" key="14">
    <source>
        <dbReference type="Pfam" id="PF00330"/>
    </source>
</evidence>
<dbReference type="InterPro" id="IPR015932">
    <property type="entry name" value="Aconitase_dom2"/>
</dbReference>
<evidence type="ECO:0000256" key="1">
    <source>
        <dbReference type="ARBA" id="ARBA00004173"/>
    </source>
</evidence>
<evidence type="ECO:0000256" key="9">
    <source>
        <dbReference type="ARBA" id="ARBA00023014"/>
    </source>
</evidence>
<dbReference type="Pfam" id="PF00694">
    <property type="entry name" value="Aconitase_C"/>
    <property type="match status" value="1"/>
</dbReference>
<dbReference type="PRINTS" id="PR00415">
    <property type="entry name" value="ACONITASE"/>
</dbReference>
<evidence type="ECO:0000256" key="12">
    <source>
        <dbReference type="ARBA" id="ARBA00023501"/>
    </source>
</evidence>
<dbReference type="SUPFAM" id="SSF53732">
    <property type="entry name" value="Aconitase iron-sulfur domain"/>
    <property type="match status" value="1"/>
</dbReference>
<gene>
    <name evidence="16" type="ORF">LY90DRAFT_517889</name>
</gene>
<evidence type="ECO:0000313" key="17">
    <source>
        <dbReference type="Proteomes" id="UP000193920"/>
    </source>
</evidence>
<accession>A0A1Y2A0E9</accession>
<keyword evidence="7 13" id="KW-0809">Transit peptide</keyword>
<evidence type="ECO:0000256" key="6">
    <source>
        <dbReference type="ARBA" id="ARBA00022723"/>
    </source>
</evidence>
<dbReference type="InterPro" id="IPR018136">
    <property type="entry name" value="Aconitase_4Fe-4S_BS"/>
</dbReference>
<evidence type="ECO:0000256" key="5">
    <source>
        <dbReference type="ARBA" id="ARBA00022532"/>
    </source>
</evidence>
<evidence type="ECO:0000313" key="16">
    <source>
        <dbReference type="EMBL" id="ORY15515.1"/>
    </source>
</evidence>
<dbReference type="OrthoDB" id="2224430at2759"/>
<evidence type="ECO:0000256" key="8">
    <source>
        <dbReference type="ARBA" id="ARBA00023004"/>
    </source>
</evidence>
<evidence type="ECO:0000256" key="4">
    <source>
        <dbReference type="ARBA" id="ARBA00015940"/>
    </source>
</evidence>
<dbReference type="Gene3D" id="3.30.499.10">
    <property type="entry name" value="Aconitase, domain 3"/>
    <property type="match status" value="2"/>
</dbReference>
<comment type="subcellular location">
    <subcellularLocation>
        <location evidence="1 13">Mitochondrion</location>
    </subcellularLocation>
</comment>
<name>A0A1Y2A0E9_9FUNG</name>
<keyword evidence="5" id="KW-0816">Tricarboxylic acid cycle</keyword>
<dbReference type="NCBIfam" id="NF005558">
    <property type="entry name" value="PRK07229.1"/>
    <property type="match status" value="1"/>
</dbReference>
<dbReference type="CDD" id="cd01578">
    <property type="entry name" value="AcnA_Mitochon_Swivel"/>
    <property type="match status" value="1"/>
</dbReference>
<evidence type="ECO:0000256" key="7">
    <source>
        <dbReference type="ARBA" id="ARBA00022946"/>
    </source>
</evidence>
<keyword evidence="17" id="KW-1185">Reference proteome</keyword>
<feature type="domain" description="Aconitase A/isopropylmalate dehydratase small subunit swivel" evidence="15">
    <location>
        <begin position="557"/>
        <end position="684"/>
    </location>
</feature>
<dbReference type="Gene3D" id="3.40.1060.10">
    <property type="entry name" value="Aconitase, Domain 2"/>
    <property type="match status" value="1"/>
</dbReference>
<dbReference type="GO" id="GO:0006099">
    <property type="term" value="P:tricarboxylic acid cycle"/>
    <property type="evidence" value="ECO:0007669"/>
    <property type="project" value="UniProtKB-KW"/>
</dbReference>
<dbReference type="GO" id="GO:0051539">
    <property type="term" value="F:4 iron, 4 sulfur cluster binding"/>
    <property type="evidence" value="ECO:0007669"/>
    <property type="project" value="UniProtKB-UniRule"/>
</dbReference>
<evidence type="ECO:0000256" key="13">
    <source>
        <dbReference type="RuleBase" id="RU362107"/>
    </source>
</evidence>
<dbReference type="GO" id="GO:0003994">
    <property type="term" value="F:aconitate hydratase activity"/>
    <property type="evidence" value="ECO:0007669"/>
    <property type="project" value="UniProtKB-EC"/>
</dbReference>
<dbReference type="NCBIfam" id="TIGR01340">
    <property type="entry name" value="aconitase_mito"/>
    <property type="match status" value="1"/>
</dbReference>
<dbReference type="EMBL" id="MCOG01000340">
    <property type="protein sequence ID" value="ORY15515.1"/>
    <property type="molecule type" value="Genomic_DNA"/>
</dbReference>
<keyword evidence="9 13" id="KW-0411">Iron-sulfur</keyword>
<dbReference type="InterPro" id="IPR036008">
    <property type="entry name" value="Aconitase_4Fe-4S_dom"/>
</dbReference>
<dbReference type="EC" id="4.2.1.-" evidence="13"/>
<dbReference type="Gene3D" id="3.20.19.10">
    <property type="entry name" value="Aconitase, domain 4"/>
    <property type="match status" value="1"/>
</dbReference>
<dbReference type="PANTHER" id="PTHR43160">
    <property type="entry name" value="ACONITATE HYDRATASE B"/>
    <property type="match status" value="1"/>
</dbReference>
<dbReference type="InterPro" id="IPR015931">
    <property type="entry name" value="Acnase/IPM_dHydase_lsu_aba_1/3"/>
</dbReference>
<dbReference type="FunFam" id="3.30.499.10:FF:000003">
    <property type="entry name" value="Aconitate hydratase, mitochondrial"/>
    <property type="match status" value="1"/>
</dbReference>
<evidence type="ECO:0000256" key="3">
    <source>
        <dbReference type="ARBA" id="ARBA00007185"/>
    </source>
</evidence>
<comment type="similarity">
    <text evidence="3 13">Belongs to the aconitase/IPM isomerase family.</text>
</comment>
<dbReference type="PANTHER" id="PTHR43160:SF3">
    <property type="entry name" value="ACONITATE HYDRATASE, MITOCHONDRIAL"/>
    <property type="match status" value="1"/>
</dbReference>
<keyword evidence="10 13" id="KW-0496">Mitochondrion</keyword>
<dbReference type="FunFam" id="3.20.19.10:FF:000002">
    <property type="entry name" value="Aconitate hydratase, mitochondrial"/>
    <property type="match status" value="1"/>
</dbReference>
<organism evidence="16 17">
    <name type="scientific">Neocallimastix californiae</name>
    <dbReference type="NCBI Taxonomy" id="1754190"/>
    <lineage>
        <taxon>Eukaryota</taxon>
        <taxon>Fungi</taxon>
        <taxon>Fungi incertae sedis</taxon>
        <taxon>Chytridiomycota</taxon>
        <taxon>Chytridiomycota incertae sedis</taxon>
        <taxon>Neocallimastigomycetes</taxon>
        <taxon>Neocallimastigales</taxon>
        <taxon>Neocallimastigaceae</taxon>
        <taxon>Neocallimastix</taxon>
    </lineage>
</organism>
<protein>
    <recommendedName>
        <fullName evidence="4 13">Aconitate hydratase, mitochondrial</fullName>
        <shortName evidence="13">Aconitase</shortName>
        <ecNumber evidence="13">4.2.1.-</ecNumber>
    </recommendedName>
</protein>
<comment type="pathway">
    <text evidence="2">Carbohydrate metabolism; tricarboxylic acid cycle; isocitrate from oxaloacetate: step 2/2.</text>
</comment>
<keyword evidence="6 13" id="KW-0479">Metal-binding</keyword>
<evidence type="ECO:0000256" key="2">
    <source>
        <dbReference type="ARBA" id="ARBA00004717"/>
    </source>
</evidence>
<keyword evidence="11 13" id="KW-0456">Lyase</keyword>
<dbReference type="InterPro" id="IPR006248">
    <property type="entry name" value="Aconitase_mito-like"/>
</dbReference>
<dbReference type="InterPro" id="IPR015928">
    <property type="entry name" value="Aconitase/3IPM_dehydase_swvl"/>
</dbReference>
<comment type="caution">
    <text evidence="16">The sequence shown here is derived from an EMBL/GenBank/DDBJ whole genome shotgun (WGS) entry which is preliminary data.</text>
</comment>
<dbReference type="Proteomes" id="UP000193920">
    <property type="component" value="Unassembled WGS sequence"/>
</dbReference>
<dbReference type="CDD" id="cd01584">
    <property type="entry name" value="AcnA_Mitochondrial"/>
    <property type="match status" value="1"/>
</dbReference>
<dbReference type="Pfam" id="PF00330">
    <property type="entry name" value="Aconitase"/>
    <property type="match status" value="1"/>
</dbReference>
<dbReference type="PROSITE" id="PS00450">
    <property type="entry name" value="ACONITASE_1"/>
    <property type="match status" value="1"/>
</dbReference>
<dbReference type="SUPFAM" id="SSF52016">
    <property type="entry name" value="LeuD/IlvD-like"/>
    <property type="match status" value="1"/>
</dbReference>
<reference evidence="16 17" key="1">
    <citation type="submission" date="2016-08" db="EMBL/GenBank/DDBJ databases">
        <title>A Parts List for Fungal Cellulosomes Revealed by Comparative Genomics.</title>
        <authorList>
            <consortium name="DOE Joint Genome Institute"/>
            <person name="Haitjema C.H."/>
            <person name="Gilmore S.P."/>
            <person name="Henske J.K."/>
            <person name="Solomon K.V."/>
            <person name="De Groot R."/>
            <person name="Kuo A."/>
            <person name="Mondo S.J."/>
            <person name="Salamov A.A."/>
            <person name="Labutti K."/>
            <person name="Zhao Z."/>
            <person name="Chiniquy J."/>
            <person name="Barry K."/>
            <person name="Brewer H.M."/>
            <person name="Purvine S.O."/>
            <person name="Wright A.T."/>
            <person name="Boxma B."/>
            <person name="Van Alen T."/>
            <person name="Hackstein J.H."/>
            <person name="Baker S.E."/>
            <person name="Grigoriev I.V."/>
            <person name="O'Malley M.A."/>
        </authorList>
    </citation>
    <scope>NUCLEOTIDE SEQUENCE [LARGE SCALE GENOMIC DNA]</scope>
    <source>
        <strain evidence="16 17">G1</strain>
    </source>
</reference>
<comment type="catalytic activity">
    <reaction evidence="12">
        <text>citrate = D-threo-isocitrate</text>
        <dbReference type="Rhea" id="RHEA:10336"/>
        <dbReference type="ChEBI" id="CHEBI:15562"/>
        <dbReference type="ChEBI" id="CHEBI:16947"/>
        <dbReference type="EC" id="4.2.1.3"/>
    </reaction>
</comment>